<sequence length="647" mass="70182">MKKMGLWHLILVPFLIMLNGAAGLAEAGDTQWPLFGGSYGGSQYSPLDQITTKNVDDLEVAWVHHSGDLIVAKDKRFSTGYEVHPIHANGSIYYCTPLNRIFSLDPATGKEKWVFDPHAVQEETGEPLITQKKFPAYCRGVSYWEAKEKVAGEPCQKRIFRNDNYGHLFAVDADTGKACKDFGAAKGHPGYVTNWDYNVNGSDNYRGTATPPGVVGDLVIGASGANDSNANANDGIVRAYDVRTGDMVWDFNPIPEQYRDQTGAGNVWAPIVADEKNGLVFLPTTSPSPDYFGGTRAEMDMPLTSALVAVDAKTGAVKWSFQTVHHDVFDYDNGAHPLLVTIQKDGKPRDVAILQTKMGWVFVFDRVTGEAIWPIEEVPVPQSTVPGEKTSPTQPVPQGIEPFALQGVTREDMWGLTPFDKAWCEDKFDTLHYKGMYTPPSKKGAIASPGPFGGGNWGGASYDPTTNQLIVKSQNLPMILTLTPQNEMPEETASTFSSRPLVGTNYYFQGEVFLSPLGIPCGKPAWGTLTALDMDTGKKNWQVPLGQARRFGVNLPEFLGWGSANVGGPITTAGGLTFIAATMDEKIRAFDTKTGEILWSDGLPAAGPSVPMTYMAGGRQFVVTTAGGVARLYDNLSDALVAYALPK</sequence>
<feature type="signal peptide" evidence="4">
    <location>
        <begin position="1"/>
        <end position="27"/>
    </location>
</feature>
<proteinExistence type="inferred from homology"/>
<dbReference type="InterPro" id="IPR018391">
    <property type="entry name" value="PQQ_b-propeller_rpt"/>
</dbReference>
<dbReference type="InterPro" id="IPR011047">
    <property type="entry name" value="Quinoprotein_ADH-like_sf"/>
</dbReference>
<dbReference type="CDD" id="cd10280">
    <property type="entry name" value="PQQ_mGDH"/>
    <property type="match status" value="1"/>
</dbReference>
<dbReference type="RefSeq" id="WP_194213476.1">
    <property type="nucleotide sequence ID" value="NZ_CP061205.1"/>
</dbReference>
<dbReference type="SMART" id="SM00564">
    <property type="entry name" value="PQQ"/>
    <property type="match status" value="5"/>
</dbReference>
<comment type="caution">
    <text evidence="6">The sequence shown here is derived from an EMBL/GenBank/DDBJ whole genome shotgun (WGS) entry which is preliminary data.</text>
</comment>
<dbReference type="InterPro" id="IPR002372">
    <property type="entry name" value="PQQ_rpt_dom"/>
</dbReference>
<evidence type="ECO:0000313" key="7">
    <source>
        <dbReference type="Proteomes" id="UP001595444"/>
    </source>
</evidence>
<evidence type="ECO:0000256" key="2">
    <source>
        <dbReference type="ARBA" id="ARBA00008156"/>
    </source>
</evidence>
<keyword evidence="7" id="KW-1185">Reference proteome</keyword>
<dbReference type="Pfam" id="PF01011">
    <property type="entry name" value="PQQ"/>
    <property type="match status" value="1"/>
</dbReference>
<name>A0ABV7D874_9PROT</name>
<evidence type="ECO:0000256" key="3">
    <source>
        <dbReference type="ARBA" id="ARBA00023002"/>
    </source>
</evidence>
<gene>
    <name evidence="6" type="ORF">ACFOKA_13320</name>
</gene>
<evidence type="ECO:0000256" key="1">
    <source>
        <dbReference type="ARBA" id="ARBA00001931"/>
    </source>
</evidence>
<feature type="chain" id="PRO_5046673172" evidence="4">
    <location>
        <begin position="28"/>
        <end position="647"/>
    </location>
</feature>
<dbReference type="Proteomes" id="UP001595444">
    <property type="component" value="Unassembled WGS sequence"/>
</dbReference>
<protein>
    <submittedName>
        <fullName evidence="6">Pyrroloquinoline quinone-dependent dehydrogenase</fullName>
    </submittedName>
</protein>
<keyword evidence="3" id="KW-0560">Oxidoreductase</keyword>
<dbReference type="PANTHER" id="PTHR32303">
    <property type="entry name" value="QUINOPROTEIN ALCOHOL DEHYDROGENASE (CYTOCHROME C)"/>
    <property type="match status" value="1"/>
</dbReference>
<dbReference type="SUPFAM" id="SSF50998">
    <property type="entry name" value="Quinoprotein alcohol dehydrogenase-like"/>
    <property type="match status" value="1"/>
</dbReference>
<comment type="similarity">
    <text evidence="2">Belongs to the bacterial PQQ dehydrogenase family.</text>
</comment>
<evidence type="ECO:0000256" key="4">
    <source>
        <dbReference type="SAM" id="SignalP"/>
    </source>
</evidence>
<dbReference type="PANTHER" id="PTHR32303:SF4">
    <property type="entry name" value="QUINOPROTEIN GLUCOSE DEHYDROGENASE"/>
    <property type="match status" value="1"/>
</dbReference>
<reference evidence="7" key="1">
    <citation type="journal article" date="2019" name="Int. J. Syst. Evol. Microbiol.">
        <title>The Global Catalogue of Microorganisms (GCM) 10K type strain sequencing project: providing services to taxonomists for standard genome sequencing and annotation.</title>
        <authorList>
            <consortium name="The Broad Institute Genomics Platform"/>
            <consortium name="The Broad Institute Genome Sequencing Center for Infectious Disease"/>
            <person name="Wu L."/>
            <person name="Ma J."/>
        </authorList>
    </citation>
    <scope>NUCLEOTIDE SEQUENCE [LARGE SCALE GENOMIC DNA]</scope>
    <source>
        <strain evidence="7">KCTC 62164</strain>
    </source>
</reference>
<feature type="domain" description="Pyrrolo-quinoline quinone repeat" evidence="5">
    <location>
        <begin position="32"/>
        <end position="622"/>
    </location>
</feature>
<keyword evidence="4" id="KW-0732">Signal</keyword>
<dbReference type="Gene3D" id="2.140.10.10">
    <property type="entry name" value="Quinoprotein alcohol dehydrogenase-like superfamily"/>
    <property type="match status" value="1"/>
</dbReference>
<evidence type="ECO:0000259" key="5">
    <source>
        <dbReference type="Pfam" id="PF01011"/>
    </source>
</evidence>
<accession>A0ABV7D874</accession>
<comment type="cofactor">
    <cofactor evidence="1">
        <name>pyrroloquinoline quinone</name>
        <dbReference type="ChEBI" id="CHEBI:58442"/>
    </cofactor>
</comment>
<dbReference type="InterPro" id="IPR017511">
    <property type="entry name" value="PQQ_mDH"/>
</dbReference>
<organism evidence="6 7">
    <name type="scientific">Kordiimonas pumila</name>
    <dbReference type="NCBI Taxonomy" id="2161677"/>
    <lineage>
        <taxon>Bacteria</taxon>
        <taxon>Pseudomonadati</taxon>
        <taxon>Pseudomonadota</taxon>
        <taxon>Alphaproteobacteria</taxon>
        <taxon>Kordiimonadales</taxon>
        <taxon>Kordiimonadaceae</taxon>
        <taxon>Kordiimonas</taxon>
    </lineage>
</organism>
<dbReference type="EMBL" id="JBHRSL010000010">
    <property type="protein sequence ID" value="MFC3052889.1"/>
    <property type="molecule type" value="Genomic_DNA"/>
</dbReference>
<evidence type="ECO:0000313" key="6">
    <source>
        <dbReference type="EMBL" id="MFC3052889.1"/>
    </source>
</evidence>